<evidence type="ECO:0000313" key="6">
    <source>
        <dbReference type="Proteomes" id="UP000254701"/>
    </source>
</evidence>
<dbReference type="OrthoDB" id="252470at2"/>
<dbReference type="InterPro" id="IPR018060">
    <property type="entry name" value="HTH_AraC"/>
</dbReference>
<dbReference type="InterPro" id="IPR018062">
    <property type="entry name" value="HTH_AraC-typ_CS"/>
</dbReference>
<dbReference type="Pfam" id="PF14525">
    <property type="entry name" value="AraC_binding_2"/>
    <property type="match status" value="1"/>
</dbReference>
<dbReference type="InterPro" id="IPR009057">
    <property type="entry name" value="Homeodomain-like_sf"/>
</dbReference>
<evidence type="ECO:0000313" key="5">
    <source>
        <dbReference type="EMBL" id="SUU87745.1"/>
    </source>
</evidence>
<proteinExistence type="predicted"/>
<dbReference type="AlphaFoldDB" id="A0A380WG50"/>
<dbReference type="SUPFAM" id="SSF46689">
    <property type="entry name" value="Homeodomain-like"/>
    <property type="match status" value="1"/>
</dbReference>
<dbReference type="GO" id="GO:0003700">
    <property type="term" value="F:DNA-binding transcription factor activity"/>
    <property type="evidence" value="ECO:0007669"/>
    <property type="project" value="InterPro"/>
</dbReference>
<evidence type="ECO:0000256" key="3">
    <source>
        <dbReference type="ARBA" id="ARBA00023163"/>
    </source>
</evidence>
<keyword evidence="1" id="KW-0805">Transcription regulation</keyword>
<dbReference type="InterPro" id="IPR020449">
    <property type="entry name" value="Tscrpt_reg_AraC-type_HTH"/>
</dbReference>
<dbReference type="Pfam" id="PF12833">
    <property type="entry name" value="HTH_18"/>
    <property type="match status" value="1"/>
</dbReference>
<dbReference type="SMART" id="SM00342">
    <property type="entry name" value="HTH_ARAC"/>
    <property type="match status" value="1"/>
</dbReference>
<reference evidence="5 6" key="1">
    <citation type="submission" date="2018-06" db="EMBL/GenBank/DDBJ databases">
        <authorList>
            <consortium name="Pathogen Informatics"/>
            <person name="Doyle S."/>
        </authorList>
    </citation>
    <scope>NUCLEOTIDE SEQUENCE [LARGE SCALE GENOMIC DNA]</scope>
    <source>
        <strain evidence="5 6">NCTC10684</strain>
    </source>
</reference>
<dbReference type="InterPro" id="IPR035418">
    <property type="entry name" value="AraC-bd_2"/>
</dbReference>
<gene>
    <name evidence="5" type="primary">ypdC</name>
    <name evidence="5" type="ORF">NCTC10684_00947</name>
</gene>
<dbReference type="RefSeq" id="WP_115730209.1">
    <property type="nucleotide sequence ID" value="NZ_BAAAVY010000005.1"/>
</dbReference>
<evidence type="ECO:0000259" key="4">
    <source>
        <dbReference type="PROSITE" id="PS01124"/>
    </source>
</evidence>
<name>A0A380WG50_AMIAI</name>
<dbReference type="PANTHER" id="PTHR46796">
    <property type="entry name" value="HTH-TYPE TRANSCRIPTIONAL ACTIVATOR RHAS-RELATED"/>
    <property type="match status" value="1"/>
</dbReference>
<dbReference type="Proteomes" id="UP000254701">
    <property type="component" value="Unassembled WGS sequence"/>
</dbReference>
<dbReference type="InterPro" id="IPR050204">
    <property type="entry name" value="AraC_XylS_family_regulators"/>
</dbReference>
<dbReference type="GO" id="GO:0043565">
    <property type="term" value="F:sequence-specific DNA binding"/>
    <property type="evidence" value="ECO:0007669"/>
    <property type="project" value="InterPro"/>
</dbReference>
<evidence type="ECO:0000256" key="1">
    <source>
        <dbReference type="ARBA" id="ARBA00023015"/>
    </source>
</evidence>
<feature type="domain" description="HTH araC/xylS-type" evidence="4">
    <location>
        <begin position="215"/>
        <end position="320"/>
    </location>
</feature>
<accession>A0A380WG50</accession>
<dbReference type="PANTHER" id="PTHR46796:SF6">
    <property type="entry name" value="ARAC SUBFAMILY"/>
    <property type="match status" value="1"/>
</dbReference>
<organism evidence="5 6">
    <name type="scientific">Aminobacter aminovorans</name>
    <name type="common">Chelatobacter heintzii</name>
    <dbReference type="NCBI Taxonomy" id="83263"/>
    <lineage>
        <taxon>Bacteria</taxon>
        <taxon>Pseudomonadati</taxon>
        <taxon>Pseudomonadota</taxon>
        <taxon>Alphaproteobacteria</taxon>
        <taxon>Hyphomicrobiales</taxon>
        <taxon>Phyllobacteriaceae</taxon>
        <taxon>Aminobacter</taxon>
    </lineage>
</organism>
<sequence>MTNPDGQNASFRVLTDDLPAQERLAVLREVYGRTILNADLKPVDGAPVHMDMRVRLLPGVGIATGSASPIKVGISKEMIDNDDVILLAALSGGSHMQLGGQDESIRPGCAMFVPGGRVGANVTRPGFTYVNLRFDRKALQPLLGDVSSMMMRPIPISHGPMQLLITYATALQKLDEPLPGNMARMVASHLLDLTALTLGAERDAEQVALGRGLRAARLAAIKADISGRGDLRGLSAEAIAAEHKLSPRYVRKLFESEGLSFTEFALGQKLKRAHRMLADPSWAQRSITDIAYEAGFNDLSYFNRVFRRRFDATPSEVRAEGLAA</sequence>
<keyword evidence="3" id="KW-0804">Transcription</keyword>
<dbReference type="EMBL" id="UFSM01000001">
    <property type="protein sequence ID" value="SUU87745.1"/>
    <property type="molecule type" value="Genomic_DNA"/>
</dbReference>
<dbReference type="PRINTS" id="PR00032">
    <property type="entry name" value="HTHARAC"/>
</dbReference>
<dbReference type="PROSITE" id="PS01124">
    <property type="entry name" value="HTH_ARAC_FAMILY_2"/>
    <property type="match status" value="1"/>
</dbReference>
<keyword evidence="2" id="KW-0238">DNA-binding</keyword>
<protein>
    <submittedName>
        <fullName evidence="5">Uncharacterized HTH-type transcriptional regulator ypdC</fullName>
    </submittedName>
</protein>
<evidence type="ECO:0000256" key="2">
    <source>
        <dbReference type="ARBA" id="ARBA00023125"/>
    </source>
</evidence>
<dbReference type="PROSITE" id="PS00041">
    <property type="entry name" value="HTH_ARAC_FAMILY_1"/>
    <property type="match status" value="1"/>
</dbReference>
<dbReference type="Gene3D" id="1.10.10.60">
    <property type="entry name" value="Homeodomain-like"/>
    <property type="match status" value="1"/>
</dbReference>